<comment type="caution">
    <text evidence="2">The sequence shown here is derived from an EMBL/GenBank/DDBJ whole genome shotgun (WGS) entry which is preliminary data.</text>
</comment>
<name>A0A850T3A3_9BACT</name>
<sequence>MEAFSEEWIKNNIHDPTNTFAILHKIIPWQKITDKLVPYYSDKTGRTGTPIRTIVAVFIAARLRLLSDRAVVKQVKENRYIQYFCNVQDENLFTFMHHSNLSRLRKRFGVEGMETVESVIFNMLRVAKVIDTDSMLIDSTVLPDNIIYPTDLGLIFKAFKKMEQFARQYYIPIWWDSQELRQLRREYNLNRKKTEIADLFFEVLLIFSAGLRKYETIVQSLEGSDKNKEKAQQLLDLLMLFQDQNAQKLAGERHIPNRIVSFDEPDSRPIKKGKKYPNCEFGSTLQLSFNRQGFMITMENFIGKPNDKTLWHRTALLFEKRMKGSPDHAIGDQGYRSRANQEIPKGCPHIFLGRSQDVAEEKQDYCRKARSATEGFISVSKNLRGFGCSLYQGTDGNRIWSLLCQTAYNLKKFLQLYNDEKISEGCLMKLGLIG</sequence>
<dbReference type="Proteomes" id="UP000553343">
    <property type="component" value="Unassembled WGS sequence"/>
</dbReference>
<dbReference type="PANTHER" id="PTHR33803:SF3">
    <property type="entry name" value="BLL1974 PROTEIN"/>
    <property type="match status" value="1"/>
</dbReference>
<organism evidence="2 3">
    <name type="scientific">Desulfobacter latus</name>
    <dbReference type="NCBI Taxonomy" id="2292"/>
    <lineage>
        <taxon>Bacteria</taxon>
        <taxon>Pseudomonadati</taxon>
        <taxon>Thermodesulfobacteriota</taxon>
        <taxon>Desulfobacteria</taxon>
        <taxon>Desulfobacterales</taxon>
        <taxon>Desulfobacteraceae</taxon>
        <taxon>Desulfobacter</taxon>
    </lineage>
</organism>
<evidence type="ECO:0000313" key="3">
    <source>
        <dbReference type="Proteomes" id="UP000553343"/>
    </source>
</evidence>
<evidence type="ECO:0000313" key="2">
    <source>
        <dbReference type="EMBL" id="NWH06840.1"/>
    </source>
</evidence>
<dbReference type="PANTHER" id="PTHR33803">
    <property type="entry name" value="IS1478 TRANSPOSASE"/>
    <property type="match status" value="1"/>
</dbReference>
<dbReference type="AlphaFoldDB" id="A0A850T3A3"/>
<dbReference type="Pfam" id="PF05598">
    <property type="entry name" value="DUF772"/>
    <property type="match status" value="1"/>
</dbReference>
<feature type="domain" description="Transposase InsH N-terminal" evidence="1">
    <location>
        <begin position="16"/>
        <end position="107"/>
    </location>
</feature>
<accession>A0A850T3A3</accession>
<protein>
    <submittedName>
        <fullName evidence="2">Transposase</fullName>
    </submittedName>
</protein>
<dbReference type="EMBL" id="JACADJ010000124">
    <property type="protein sequence ID" value="NWH06840.1"/>
    <property type="molecule type" value="Genomic_DNA"/>
</dbReference>
<dbReference type="InterPro" id="IPR008490">
    <property type="entry name" value="Transposase_InsH_N"/>
</dbReference>
<proteinExistence type="predicted"/>
<keyword evidence="3" id="KW-1185">Reference proteome</keyword>
<evidence type="ECO:0000259" key="1">
    <source>
        <dbReference type="Pfam" id="PF05598"/>
    </source>
</evidence>
<reference evidence="2 3" key="1">
    <citation type="submission" date="2020-06" db="EMBL/GenBank/DDBJ databases">
        <title>High-quality draft genome of sulfate reducer Desulfobacter latus type strain AcrS2 isolated from marine sediment.</title>
        <authorList>
            <person name="Hoppe M."/>
            <person name="Larsen C.K."/>
            <person name="Marshall I.P.G."/>
            <person name="Schramm A."/>
            <person name="Marietou A.G."/>
        </authorList>
    </citation>
    <scope>NUCLEOTIDE SEQUENCE [LARGE SCALE GENOMIC DNA]</scope>
    <source>
        <strain evidence="2 3">AcRS2</strain>
    </source>
</reference>
<gene>
    <name evidence="2" type="ORF">HXW94_17970</name>
</gene>